<dbReference type="InterPro" id="IPR006437">
    <property type="entry name" value="Phage_terminase_lsu"/>
</dbReference>
<dbReference type="Proteomes" id="UP000824192">
    <property type="component" value="Unassembled WGS sequence"/>
</dbReference>
<gene>
    <name evidence="1" type="ORF">H9868_05260</name>
</gene>
<reference evidence="1" key="2">
    <citation type="submission" date="2021-04" db="EMBL/GenBank/DDBJ databases">
        <authorList>
            <person name="Gilroy R."/>
        </authorList>
    </citation>
    <scope>NUCLEOTIDE SEQUENCE</scope>
    <source>
        <strain evidence="1">ChiGjej6B6-1540</strain>
    </source>
</reference>
<comment type="caution">
    <text evidence="1">The sequence shown here is derived from an EMBL/GenBank/DDBJ whole genome shotgun (WGS) entry which is preliminary data.</text>
</comment>
<reference evidence="1" key="1">
    <citation type="journal article" date="2021" name="PeerJ">
        <title>Extensive microbial diversity within the chicken gut microbiome revealed by metagenomics and culture.</title>
        <authorList>
            <person name="Gilroy R."/>
            <person name="Ravi A."/>
            <person name="Getino M."/>
            <person name="Pursley I."/>
            <person name="Horton D.L."/>
            <person name="Alikhan N.F."/>
            <person name="Baker D."/>
            <person name="Gharbi K."/>
            <person name="Hall N."/>
            <person name="Watson M."/>
            <person name="Adriaenssens E.M."/>
            <person name="Foster-Nyarko E."/>
            <person name="Jarju S."/>
            <person name="Secka A."/>
            <person name="Antonio M."/>
            <person name="Oren A."/>
            <person name="Chaudhuri R.R."/>
            <person name="La Ragione R."/>
            <person name="Hildebrand F."/>
            <person name="Pallen M.J."/>
        </authorList>
    </citation>
    <scope>NUCLEOTIDE SEQUENCE</scope>
    <source>
        <strain evidence="1">ChiGjej6B6-1540</strain>
    </source>
</reference>
<dbReference type="InterPro" id="IPR027417">
    <property type="entry name" value="P-loop_NTPase"/>
</dbReference>
<evidence type="ECO:0000313" key="1">
    <source>
        <dbReference type="EMBL" id="HIW93933.1"/>
    </source>
</evidence>
<accession>A0A9D1RTJ1</accession>
<evidence type="ECO:0000313" key="2">
    <source>
        <dbReference type="Proteomes" id="UP000824192"/>
    </source>
</evidence>
<dbReference type="EMBL" id="DXGA01000106">
    <property type="protein sequence ID" value="HIW93933.1"/>
    <property type="molecule type" value="Genomic_DNA"/>
</dbReference>
<sequence>MQFEPFSPKQRAVLTWWCETSPWKDREAIICDGAVRSGKTLCTGLSFFCWAMARFHGCAFGVCGKTVISLRRNLIRSLLPALRQLGFRCTEKLSQNLITVSFGKRENTFHLFGGRDESSAALIQGVTLAGVLLDEVALMPRSFVEQALARCSVPGSRLWFSCNPEGPEHWFYKEWICKQEEHKVLYLHFTMADNPALTPDIIERYARSYSGTFYRRFVLGEWAAAEGLVYDFFDESWRKPVPPGPMERWCISCDYGTVNPASFGLWGRNNGIWYRVKEYYYDSRREGRQKTDGEYAADLRRLAGDRPVELVVADPSAASFIETLRREGWRVVKAENDVLSGIRTTAQLLREGKLVICQGCEDSMREFSRYCWDTRAKGDRVRKEYDHAMDEIRYFAVTVAAREHRQPFGVGFVERNIF</sequence>
<dbReference type="Gene3D" id="3.40.50.300">
    <property type="entry name" value="P-loop containing nucleotide triphosphate hydrolases"/>
    <property type="match status" value="1"/>
</dbReference>
<dbReference type="Pfam" id="PF03237">
    <property type="entry name" value="Terminase_6N"/>
    <property type="match status" value="1"/>
</dbReference>
<dbReference type="Gene3D" id="3.30.420.280">
    <property type="match status" value="1"/>
</dbReference>
<dbReference type="AlphaFoldDB" id="A0A9D1RTJ1"/>
<protein>
    <submittedName>
        <fullName evidence="1">PBSX family phage terminase large subunit</fullName>
    </submittedName>
</protein>
<dbReference type="NCBIfam" id="TIGR01547">
    <property type="entry name" value="phage_term_2"/>
    <property type="match status" value="1"/>
</dbReference>
<proteinExistence type="predicted"/>
<organism evidence="1 2">
    <name type="scientific">Candidatus Flavonifractor merdipullorum</name>
    <dbReference type="NCBI Taxonomy" id="2838590"/>
    <lineage>
        <taxon>Bacteria</taxon>
        <taxon>Bacillati</taxon>
        <taxon>Bacillota</taxon>
        <taxon>Clostridia</taxon>
        <taxon>Eubacteriales</taxon>
        <taxon>Oscillospiraceae</taxon>
        <taxon>Flavonifractor</taxon>
    </lineage>
</organism>
<name>A0A9D1RTJ1_9FIRM</name>